<dbReference type="OrthoDB" id="7868372at2"/>
<evidence type="ECO:0000256" key="2">
    <source>
        <dbReference type="SAM" id="MobiDB-lite"/>
    </source>
</evidence>
<keyword evidence="3" id="KW-0732">Signal</keyword>
<feature type="signal peptide" evidence="3">
    <location>
        <begin position="1"/>
        <end position="24"/>
    </location>
</feature>
<accession>A0A438ALC1</accession>
<comment type="caution">
    <text evidence="4">The sequence shown here is derived from an EMBL/GenBank/DDBJ whole genome shotgun (WGS) entry which is preliminary data.</text>
</comment>
<gene>
    <name evidence="4" type="ORF">EKE94_02320</name>
</gene>
<reference evidence="4 5" key="1">
    <citation type="submission" date="2018-11" db="EMBL/GenBank/DDBJ databases">
        <title>Mesobaculum littorinae gen. nov., sp. nov., isolated from Littorina scabra that represents a novel genus of the order Rhodobacteraceae.</title>
        <authorList>
            <person name="Li F."/>
        </authorList>
    </citation>
    <scope>NUCLEOTIDE SEQUENCE [LARGE SCALE GENOMIC DNA]</scope>
    <source>
        <strain evidence="4 5">M0103</strain>
    </source>
</reference>
<evidence type="ECO:0000256" key="3">
    <source>
        <dbReference type="SAM" id="SignalP"/>
    </source>
</evidence>
<keyword evidence="1" id="KW-0175">Coiled coil</keyword>
<feature type="compositionally biased region" description="Low complexity" evidence="2">
    <location>
        <begin position="226"/>
        <end position="244"/>
    </location>
</feature>
<feature type="chain" id="PRO_5019375284" evidence="3">
    <location>
        <begin position="25"/>
        <end position="284"/>
    </location>
</feature>
<feature type="coiled-coil region" evidence="1">
    <location>
        <begin position="74"/>
        <end position="101"/>
    </location>
</feature>
<evidence type="ECO:0000313" key="4">
    <source>
        <dbReference type="EMBL" id="RVV99538.1"/>
    </source>
</evidence>
<dbReference type="SUPFAM" id="SSF111384">
    <property type="entry name" value="OmpH-like"/>
    <property type="match status" value="1"/>
</dbReference>
<proteinExistence type="predicted"/>
<keyword evidence="5" id="KW-1185">Reference proteome</keyword>
<dbReference type="Pfam" id="PF03938">
    <property type="entry name" value="OmpH"/>
    <property type="match status" value="1"/>
</dbReference>
<organism evidence="4 5">
    <name type="scientific">Mesobaculum littorinae</name>
    <dbReference type="NCBI Taxonomy" id="2486419"/>
    <lineage>
        <taxon>Bacteria</taxon>
        <taxon>Pseudomonadati</taxon>
        <taxon>Pseudomonadota</taxon>
        <taxon>Alphaproteobacteria</taxon>
        <taxon>Rhodobacterales</taxon>
        <taxon>Roseobacteraceae</taxon>
        <taxon>Mesobaculum</taxon>
    </lineage>
</organism>
<evidence type="ECO:0000313" key="5">
    <source>
        <dbReference type="Proteomes" id="UP000285908"/>
    </source>
</evidence>
<dbReference type="InterPro" id="IPR005632">
    <property type="entry name" value="Chaperone_Skp"/>
</dbReference>
<dbReference type="Proteomes" id="UP000285908">
    <property type="component" value="Unassembled WGS sequence"/>
</dbReference>
<dbReference type="GO" id="GO:0051082">
    <property type="term" value="F:unfolded protein binding"/>
    <property type="evidence" value="ECO:0007669"/>
    <property type="project" value="InterPro"/>
</dbReference>
<dbReference type="RefSeq" id="WP_127904980.1">
    <property type="nucleotide sequence ID" value="NZ_RQXX01000001.1"/>
</dbReference>
<feature type="compositionally biased region" description="Gly residues" evidence="2">
    <location>
        <begin position="210"/>
        <end position="225"/>
    </location>
</feature>
<feature type="region of interest" description="Disordered" evidence="2">
    <location>
        <begin position="204"/>
        <end position="284"/>
    </location>
</feature>
<dbReference type="EMBL" id="RQXX01000001">
    <property type="protein sequence ID" value="RVV99538.1"/>
    <property type="molecule type" value="Genomic_DNA"/>
</dbReference>
<sequence length="284" mass="29618">MARAGLMSRTALAVLLLASCPVRAQEGEALIPRITPDAGTAVERGAPSDYVGSPILTIDQERLFDESAWGQRISREIETRSEALAEENSRIEETLVTEERDLTRRRATLDPAEFARLASAFDAKVQRLREEQDAKTRAITRIHDEGRQAFFSVVIPILSEVVRDRGAVAILDRRAIFLSADVIDVTTESIERINERVGDGAEIDMSASGAEGGAGQGGVQPGGAGEAPAAGAAPAENDAASSSEGAPPADAASEAPGPLQIGPTDGATAPDPGATSPDAATPLD</sequence>
<dbReference type="PROSITE" id="PS51257">
    <property type="entry name" value="PROKAR_LIPOPROTEIN"/>
    <property type="match status" value="1"/>
</dbReference>
<dbReference type="Gene3D" id="3.30.910.20">
    <property type="entry name" value="Skp domain"/>
    <property type="match status" value="1"/>
</dbReference>
<name>A0A438ALC1_9RHOB</name>
<dbReference type="InterPro" id="IPR024930">
    <property type="entry name" value="Skp_dom_sf"/>
</dbReference>
<dbReference type="AlphaFoldDB" id="A0A438ALC1"/>
<protein>
    <submittedName>
        <fullName evidence="4">OmpH family outer membrane protein</fullName>
    </submittedName>
</protein>
<evidence type="ECO:0000256" key="1">
    <source>
        <dbReference type="SAM" id="Coils"/>
    </source>
</evidence>
<dbReference type="SMART" id="SM00935">
    <property type="entry name" value="OmpH"/>
    <property type="match status" value="1"/>
</dbReference>